<keyword evidence="2" id="KW-1133">Transmembrane helix</keyword>
<organism evidence="4 5">
    <name type="scientific">Pseudonocardia parietis</name>
    <dbReference type="NCBI Taxonomy" id="570936"/>
    <lineage>
        <taxon>Bacteria</taxon>
        <taxon>Bacillati</taxon>
        <taxon>Actinomycetota</taxon>
        <taxon>Actinomycetes</taxon>
        <taxon>Pseudonocardiales</taxon>
        <taxon>Pseudonocardiaceae</taxon>
        <taxon>Pseudonocardia</taxon>
    </lineage>
</organism>
<dbReference type="PANTHER" id="PTHR24276:SF98">
    <property type="entry name" value="FI18310P1-RELATED"/>
    <property type="match status" value="1"/>
</dbReference>
<dbReference type="Gene3D" id="2.40.10.10">
    <property type="entry name" value="Trypsin-like serine proteases"/>
    <property type="match status" value="1"/>
</dbReference>
<accession>A0ABS4VV04</accession>
<dbReference type="PROSITE" id="PS50240">
    <property type="entry name" value="TRYPSIN_DOM"/>
    <property type="match status" value="1"/>
</dbReference>
<keyword evidence="1" id="KW-1015">Disulfide bond</keyword>
<dbReference type="Pfam" id="PF00089">
    <property type="entry name" value="Trypsin"/>
    <property type="match status" value="1"/>
</dbReference>
<dbReference type="InterPro" id="IPR043504">
    <property type="entry name" value="Peptidase_S1_PA_chymotrypsin"/>
</dbReference>
<keyword evidence="2" id="KW-0472">Membrane</keyword>
<dbReference type="Proteomes" id="UP001519295">
    <property type="component" value="Unassembled WGS sequence"/>
</dbReference>
<sequence length="301" mass="31702">MREHRGKLRRRGWLLALGLPVALVLSYVVWAYLPAPTLPPVAGHGPVTSADEPWVVAINGGGSPPPGGPPGKTCVGTLVAPRAVVTAAHCIGREPAEISVVVGRTDLRSQEGRTVAVVDKWVSPGWPGDQQGVFDGLFGPVDSPPDIGVLLLATAVSGPTLPMADLDRAWPAAGTQERVTGWRVSPHDEPVLWQTPTTTLDDARCSAAAADAFSRIPPVVWHGYRYDPAAYLCAGEGPSAFVSRPTDSGSPLVVDGQLVGVSNWRPGADRDAPQFYGRVGVHSERITRLITSAGAEGTFPR</sequence>
<dbReference type="InterPro" id="IPR018114">
    <property type="entry name" value="TRYPSIN_HIS"/>
</dbReference>
<keyword evidence="5" id="KW-1185">Reference proteome</keyword>
<dbReference type="InterPro" id="IPR009003">
    <property type="entry name" value="Peptidase_S1_PA"/>
</dbReference>
<dbReference type="SMART" id="SM00020">
    <property type="entry name" value="Tryp_SPc"/>
    <property type="match status" value="1"/>
</dbReference>
<evidence type="ECO:0000256" key="2">
    <source>
        <dbReference type="SAM" id="Phobius"/>
    </source>
</evidence>
<reference evidence="4 5" key="1">
    <citation type="submission" date="2021-03" db="EMBL/GenBank/DDBJ databases">
        <title>Sequencing the genomes of 1000 actinobacteria strains.</title>
        <authorList>
            <person name="Klenk H.-P."/>
        </authorList>
    </citation>
    <scope>NUCLEOTIDE SEQUENCE [LARGE SCALE GENOMIC DNA]</scope>
    <source>
        <strain evidence="4 5">DSM 45256</strain>
    </source>
</reference>
<gene>
    <name evidence="4" type="ORF">JOF36_003264</name>
</gene>
<feature type="domain" description="Peptidase S1" evidence="3">
    <location>
        <begin position="40"/>
        <end position="291"/>
    </location>
</feature>
<feature type="transmembrane region" description="Helical" evidence="2">
    <location>
        <begin position="12"/>
        <end position="33"/>
    </location>
</feature>
<evidence type="ECO:0000259" key="3">
    <source>
        <dbReference type="PROSITE" id="PS50240"/>
    </source>
</evidence>
<evidence type="ECO:0000313" key="4">
    <source>
        <dbReference type="EMBL" id="MBP2367568.1"/>
    </source>
</evidence>
<dbReference type="PROSITE" id="PS00134">
    <property type="entry name" value="TRYPSIN_HIS"/>
    <property type="match status" value="1"/>
</dbReference>
<evidence type="ECO:0000256" key="1">
    <source>
        <dbReference type="ARBA" id="ARBA00023157"/>
    </source>
</evidence>
<keyword evidence="2" id="KW-0812">Transmembrane</keyword>
<proteinExistence type="predicted"/>
<evidence type="ECO:0000313" key="5">
    <source>
        <dbReference type="Proteomes" id="UP001519295"/>
    </source>
</evidence>
<dbReference type="PANTHER" id="PTHR24276">
    <property type="entry name" value="POLYSERASE-RELATED"/>
    <property type="match status" value="1"/>
</dbReference>
<name>A0ABS4VV04_9PSEU</name>
<dbReference type="EMBL" id="JAGINU010000001">
    <property type="protein sequence ID" value="MBP2367568.1"/>
    <property type="molecule type" value="Genomic_DNA"/>
</dbReference>
<dbReference type="InterPro" id="IPR050430">
    <property type="entry name" value="Peptidase_S1"/>
</dbReference>
<dbReference type="InterPro" id="IPR001254">
    <property type="entry name" value="Trypsin_dom"/>
</dbReference>
<dbReference type="SUPFAM" id="SSF50494">
    <property type="entry name" value="Trypsin-like serine proteases"/>
    <property type="match status" value="1"/>
</dbReference>
<protein>
    <recommendedName>
        <fullName evidence="3">Peptidase S1 domain-containing protein</fullName>
    </recommendedName>
</protein>
<comment type="caution">
    <text evidence="4">The sequence shown here is derived from an EMBL/GenBank/DDBJ whole genome shotgun (WGS) entry which is preliminary data.</text>
</comment>
<dbReference type="RefSeq" id="WP_210027708.1">
    <property type="nucleotide sequence ID" value="NZ_JAGINU010000001.1"/>
</dbReference>